<comment type="caution">
    <text evidence="2">The sequence shown here is derived from an EMBL/GenBank/DDBJ whole genome shotgun (WGS) entry which is preliminary data.</text>
</comment>
<dbReference type="PRINTS" id="PR00111">
    <property type="entry name" value="ABHYDROLASE"/>
</dbReference>
<accession>A0A2T4Q329</accession>
<evidence type="ECO:0000259" key="1">
    <source>
        <dbReference type="Pfam" id="PF12146"/>
    </source>
</evidence>
<dbReference type="EMBL" id="PZEV01000004">
    <property type="protein sequence ID" value="PTI52282.1"/>
    <property type="molecule type" value="Genomic_DNA"/>
</dbReference>
<dbReference type="Pfam" id="PF12146">
    <property type="entry name" value="Hydrolase_4"/>
    <property type="match status" value="1"/>
</dbReference>
<evidence type="ECO:0000313" key="2">
    <source>
        <dbReference type="EMBL" id="PTI52282.1"/>
    </source>
</evidence>
<organism evidence="2 3">
    <name type="scientific">Staphylococcus warneri</name>
    <dbReference type="NCBI Taxonomy" id="1292"/>
    <lineage>
        <taxon>Bacteria</taxon>
        <taxon>Bacillati</taxon>
        <taxon>Bacillota</taxon>
        <taxon>Bacilli</taxon>
        <taxon>Bacillales</taxon>
        <taxon>Staphylococcaceae</taxon>
        <taxon>Staphylococcus</taxon>
    </lineage>
</organism>
<dbReference type="Gene3D" id="3.40.50.1820">
    <property type="entry name" value="alpha/beta hydrolase"/>
    <property type="match status" value="1"/>
</dbReference>
<protein>
    <submittedName>
        <fullName evidence="2">Lysophospholipase</fullName>
    </submittedName>
</protein>
<dbReference type="InterPro" id="IPR051044">
    <property type="entry name" value="MAG_DAG_Lipase"/>
</dbReference>
<dbReference type="InterPro" id="IPR022742">
    <property type="entry name" value="Hydrolase_4"/>
</dbReference>
<feature type="domain" description="Serine aminopeptidase S33" evidence="1">
    <location>
        <begin position="24"/>
        <end position="250"/>
    </location>
</feature>
<dbReference type="SUPFAM" id="SSF53474">
    <property type="entry name" value="alpha/beta-Hydrolases"/>
    <property type="match status" value="1"/>
</dbReference>
<dbReference type="InterPro" id="IPR029058">
    <property type="entry name" value="AB_hydrolase_fold"/>
</dbReference>
<dbReference type="AlphaFoldDB" id="A0A2T4Q329"/>
<reference evidence="2 3" key="1">
    <citation type="journal article" date="2016" name="Front. Microbiol.">
        <title>Comprehensive Phylogenetic Analysis of Bovine Non-aureus Staphylococci Species Based on Whole-Genome Sequencing.</title>
        <authorList>
            <person name="Naushad S."/>
            <person name="Barkema H.W."/>
            <person name="Luby C."/>
            <person name="Condas L.A."/>
            <person name="Nobrega D.B."/>
            <person name="Carson D.A."/>
            <person name="De Buck J."/>
        </authorList>
    </citation>
    <scope>NUCLEOTIDE SEQUENCE [LARGE SCALE GENOMIC DNA]</scope>
    <source>
        <strain evidence="2 3">SNUC 2993</strain>
    </source>
</reference>
<dbReference type="RefSeq" id="WP_107533065.1">
    <property type="nucleotide sequence ID" value="NZ_JAIBNN010000003.1"/>
</dbReference>
<dbReference type="Proteomes" id="UP000240717">
    <property type="component" value="Unassembled WGS sequence"/>
</dbReference>
<dbReference type="PANTHER" id="PTHR11614">
    <property type="entry name" value="PHOSPHOLIPASE-RELATED"/>
    <property type="match status" value="1"/>
</dbReference>
<evidence type="ECO:0000313" key="3">
    <source>
        <dbReference type="Proteomes" id="UP000240717"/>
    </source>
</evidence>
<dbReference type="STRING" id="1194526.A284_01020"/>
<sequence length="270" mass="30664">MNYIKYIQSADGTNLYAKVNEVSEPKANIIVVHGLAEHLERYDHITTFLNDNQFNVIRYDQRGHGRSEGKPVYYSNKDEIVEDLDAMIQFVKETYKGNVYLIGHSMGGYTVTLYGTKHPGLVDGIVTSGALTRYNLKLFGEPDRSQPEDKYLPNELGDGVCSDEDTIRKYELDDLVAKDISFGLIYTLLDGVKLLKAQAASFTDPILILHGKEDGLVSYQDSLELFNDISSEHKSMHIYDGLKHEIFNESSYNQSIFQEIVDWLNHHVSQ</sequence>
<gene>
    <name evidence="2" type="ORF">BU085_02130</name>
</gene>
<dbReference type="InterPro" id="IPR000073">
    <property type="entry name" value="AB_hydrolase_1"/>
</dbReference>
<name>A0A2T4Q329_STAWA</name>
<proteinExistence type="predicted"/>